<evidence type="ECO:0000256" key="4">
    <source>
        <dbReference type="ARBA" id="ARBA00023274"/>
    </source>
</evidence>
<dbReference type="SUPFAM" id="SSF54575">
    <property type="entry name" value="Ribosomal protein L31e"/>
    <property type="match status" value="1"/>
</dbReference>
<evidence type="ECO:0000313" key="8">
    <source>
        <dbReference type="Ensembl" id="ENSCAFP00845034775.1"/>
    </source>
</evidence>
<dbReference type="GO" id="GO:0002181">
    <property type="term" value="P:cytoplasmic translation"/>
    <property type="evidence" value="ECO:0000318"/>
    <property type="project" value="GO_Central"/>
</dbReference>
<evidence type="ECO:0000256" key="6">
    <source>
        <dbReference type="ARBA" id="ARBA00035230"/>
    </source>
</evidence>
<protein>
    <recommendedName>
        <fullName evidence="6">Large ribosomal subunit protein eL31</fullName>
    </recommendedName>
    <alternativeName>
        <fullName evidence="7">60S ribosomal protein L31</fullName>
    </alternativeName>
</protein>
<dbReference type="PANTHER" id="PTHR10956">
    <property type="entry name" value="60S RIBOSOMAL PROTEIN L31"/>
    <property type="match status" value="1"/>
</dbReference>
<keyword evidence="9" id="KW-1185">Reference proteome</keyword>
<accession>A0A8I3Q654</accession>
<reference evidence="8" key="2">
    <citation type="submission" date="2025-08" db="UniProtKB">
        <authorList>
            <consortium name="Ensembl"/>
        </authorList>
    </citation>
    <scope>IDENTIFICATION</scope>
    <source>
        <strain evidence="8">Boxer</strain>
    </source>
</reference>
<dbReference type="InterPro" id="IPR000054">
    <property type="entry name" value="Ribosomal_eL31"/>
</dbReference>
<comment type="similarity">
    <text evidence="1">Belongs to the eukaryotic ribosomal protein eL31 family.</text>
</comment>
<comment type="subunit">
    <text evidence="2">Component of the large ribosomal subunit.</text>
</comment>
<evidence type="ECO:0000256" key="2">
    <source>
        <dbReference type="ARBA" id="ARBA00011133"/>
    </source>
</evidence>
<reference evidence="8" key="3">
    <citation type="submission" date="2025-09" db="UniProtKB">
        <authorList>
            <consortium name="Ensembl"/>
        </authorList>
    </citation>
    <scope>IDENTIFICATION</scope>
    <source>
        <strain evidence="8">Boxer</strain>
    </source>
</reference>
<dbReference type="InterPro" id="IPR023621">
    <property type="entry name" value="Ribosomal_eL31_dom_sf"/>
</dbReference>
<dbReference type="SMART" id="SM01380">
    <property type="entry name" value="Ribosomal_L31e"/>
    <property type="match status" value="1"/>
</dbReference>
<proteinExistence type="inferred from homology"/>
<comment type="function">
    <text evidence="5">Component of the large ribosomal subunit. The ribosome is a large ribonucleoprotein complex responsible for the synthesis of proteins in the cell.</text>
</comment>
<dbReference type="Proteomes" id="UP000805418">
    <property type="component" value="Chromosome X"/>
</dbReference>
<dbReference type="OrthoDB" id="9739313at2759"/>
<dbReference type="AlphaFoldDB" id="A0A8I3Q654"/>
<sequence length="118" mass="13603">MAPAKKGGEKKGRSAINEVVTREYPINIHKRIHGVGFKKRAPWALKEIRKLAMKKMGTPDVHIDTRLNKAVWAKGIRNVPYRIHVRLSRKRNEDEDSPNKLYTLVTYVPVTTFKNLQS</sequence>
<dbReference type="Gene3D" id="3.10.440.10">
    <property type="match status" value="1"/>
</dbReference>
<reference evidence="8" key="1">
    <citation type="submission" date="2020-03" db="EMBL/GenBank/DDBJ databases">
        <title>Long-read based genome assembly of a Labrador retriever dog.</title>
        <authorList>
            <person name="Eory L."/>
            <person name="Zhang W."/>
            <person name="Schoenebeck J."/>
        </authorList>
    </citation>
    <scope>NUCLEOTIDE SEQUENCE [LARGE SCALE GENOMIC DNA]</scope>
    <source>
        <strain evidence="8">Labrador retriever</strain>
    </source>
</reference>
<evidence type="ECO:0000256" key="7">
    <source>
        <dbReference type="ARBA" id="ARBA00035337"/>
    </source>
</evidence>
<evidence type="ECO:0000256" key="1">
    <source>
        <dbReference type="ARBA" id="ARBA00010808"/>
    </source>
</evidence>
<dbReference type="Ensembl" id="ENSCAFT00845044379.1">
    <property type="protein sequence ID" value="ENSCAFP00845034775.1"/>
    <property type="gene ID" value="ENSCAFG00845025153.1"/>
</dbReference>
<evidence type="ECO:0000256" key="3">
    <source>
        <dbReference type="ARBA" id="ARBA00022980"/>
    </source>
</evidence>
<dbReference type="CDD" id="cd00463">
    <property type="entry name" value="Ribosomal_L31e"/>
    <property type="match status" value="1"/>
</dbReference>
<dbReference type="GO" id="GO:0003735">
    <property type="term" value="F:structural constituent of ribosome"/>
    <property type="evidence" value="ECO:0000318"/>
    <property type="project" value="GO_Central"/>
</dbReference>
<dbReference type="GeneTree" id="ENSGT00950000183030"/>
<name>A0A8I3Q654_CANLF</name>
<organism evidence="8 9">
    <name type="scientific">Canis lupus familiaris</name>
    <name type="common">Dog</name>
    <name type="synonym">Canis familiaris</name>
    <dbReference type="NCBI Taxonomy" id="9615"/>
    <lineage>
        <taxon>Eukaryota</taxon>
        <taxon>Metazoa</taxon>
        <taxon>Chordata</taxon>
        <taxon>Craniata</taxon>
        <taxon>Vertebrata</taxon>
        <taxon>Euteleostomi</taxon>
        <taxon>Mammalia</taxon>
        <taxon>Eutheria</taxon>
        <taxon>Laurasiatheria</taxon>
        <taxon>Carnivora</taxon>
        <taxon>Caniformia</taxon>
        <taxon>Canidae</taxon>
        <taxon>Canis</taxon>
    </lineage>
</organism>
<keyword evidence="3" id="KW-0689">Ribosomal protein</keyword>
<dbReference type="PANTHER" id="PTHR10956:SF48">
    <property type="entry name" value="60S RIBOSOMAL PROTEIN L31"/>
    <property type="match status" value="1"/>
</dbReference>
<dbReference type="GO" id="GO:0022625">
    <property type="term" value="C:cytosolic large ribosomal subunit"/>
    <property type="evidence" value="ECO:0000318"/>
    <property type="project" value="GO_Central"/>
</dbReference>
<dbReference type="FunFam" id="3.10.440.10:FF:000001">
    <property type="entry name" value="60S ribosomal protein L31"/>
    <property type="match status" value="1"/>
</dbReference>
<evidence type="ECO:0000313" key="9">
    <source>
        <dbReference type="Proteomes" id="UP000805418"/>
    </source>
</evidence>
<dbReference type="Pfam" id="PF01198">
    <property type="entry name" value="Ribosomal_L31e"/>
    <property type="match status" value="1"/>
</dbReference>
<keyword evidence="4" id="KW-0687">Ribonucleoprotein</keyword>
<evidence type="ECO:0000256" key="5">
    <source>
        <dbReference type="ARBA" id="ARBA00034092"/>
    </source>
</evidence>